<dbReference type="EMBL" id="AP026978">
    <property type="protein sequence ID" value="BDU03237.1"/>
    <property type="molecule type" value="Genomic_DNA"/>
</dbReference>
<protein>
    <submittedName>
        <fullName evidence="1">Uncharacterized protein</fullName>
    </submittedName>
</protein>
<name>A0ABM8D707_9NOCA</name>
<evidence type="ECO:0000313" key="2">
    <source>
        <dbReference type="Proteomes" id="UP001317870"/>
    </source>
</evidence>
<keyword evidence="2" id="KW-1185">Reference proteome</keyword>
<accession>A0ABM8D707</accession>
<proteinExistence type="predicted"/>
<dbReference type="Proteomes" id="UP001317870">
    <property type="component" value="Chromosome"/>
</dbReference>
<organism evidence="1 2">
    <name type="scientific">Nocardia sputorum</name>
    <dbReference type="NCBI Taxonomy" id="2984338"/>
    <lineage>
        <taxon>Bacteria</taxon>
        <taxon>Bacillati</taxon>
        <taxon>Actinomycetota</taxon>
        <taxon>Actinomycetes</taxon>
        <taxon>Mycobacteriales</taxon>
        <taxon>Nocardiaceae</taxon>
        <taxon>Nocardia</taxon>
    </lineage>
</organism>
<reference evidence="1 2" key="1">
    <citation type="submission" date="2022-11" db="EMBL/GenBank/DDBJ databases">
        <title>Genome Sequencing of Nocardia sp. ON39_IFM12276 and assembly.</title>
        <authorList>
            <person name="Shimojima M."/>
            <person name="Toyokawa M."/>
            <person name="Uesaka K."/>
        </authorList>
    </citation>
    <scope>NUCLEOTIDE SEQUENCE [LARGE SCALE GENOMIC DNA]</scope>
    <source>
        <strain evidence="1 2">IFM 12276</strain>
    </source>
</reference>
<evidence type="ECO:0000313" key="1">
    <source>
        <dbReference type="EMBL" id="BDU03237.1"/>
    </source>
</evidence>
<gene>
    <name evidence="1" type="ORF">IFM12276_62650</name>
</gene>
<sequence length="143" mass="15670">MLIYDECAADIGPVGAVEHRQIQIDQRRELHPARGVHHDVDSAEFAFRPVEYLRHRGLVGDVPLGRHRYAPGAANGFGGVVGLGGIRREIQDNREPVSGKTFGARAADAARTARYHRDPRGPAVCGCHRMLFLPFVGVIPELS</sequence>